<feature type="compositionally biased region" description="Low complexity" evidence="1">
    <location>
        <begin position="569"/>
        <end position="581"/>
    </location>
</feature>
<dbReference type="HOGENOM" id="CLU_414976_0_0_11"/>
<keyword evidence="3" id="KW-0732">Signal</keyword>
<protein>
    <recommendedName>
        <fullName evidence="6">TrbL/VirB6 plasmid conjugal transfer protein</fullName>
    </recommendedName>
</protein>
<feature type="region of interest" description="Disordered" evidence="1">
    <location>
        <begin position="532"/>
        <end position="581"/>
    </location>
</feature>
<reference evidence="4 5" key="1">
    <citation type="journal article" date="2012" name="Stand. Genomic Sci.">
        <title>Genome sequence of the soil bacterium Saccharomonospora azurea type strain (NA-128(T)).</title>
        <authorList>
            <person name="Klenk H.P."/>
            <person name="Held B."/>
            <person name="Lucas S."/>
            <person name="Lapidus A."/>
            <person name="Copeland A."/>
            <person name="Hammon N."/>
            <person name="Pitluck S."/>
            <person name="Goodwin L.A."/>
            <person name="Han C."/>
            <person name="Tapia R."/>
            <person name="Brambilla E.M."/>
            <person name="Potter G."/>
            <person name="Land M."/>
            <person name="Ivanova N."/>
            <person name="Rohde M."/>
            <person name="Goker M."/>
            <person name="Detter J.C."/>
            <person name="Kyrpides N.C."/>
            <person name="Woyke T."/>
        </authorList>
    </citation>
    <scope>NUCLEOTIDE SEQUENCE [LARGE SCALE GENOMIC DNA]</scope>
    <source>
        <strain evidence="4 5">NA-128</strain>
    </source>
</reference>
<proteinExistence type="predicted"/>
<feature type="transmembrane region" description="Helical" evidence="2">
    <location>
        <begin position="327"/>
        <end position="350"/>
    </location>
</feature>
<feature type="compositionally biased region" description="Low complexity" evidence="1">
    <location>
        <begin position="648"/>
        <end position="661"/>
    </location>
</feature>
<feature type="chain" id="PRO_5003612573" description="TrbL/VirB6 plasmid conjugal transfer protein" evidence="3">
    <location>
        <begin position="36"/>
        <end position="661"/>
    </location>
</feature>
<evidence type="ECO:0000256" key="2">
    <source>
        <dbReference type="SAM" id="Phobius"/>
    </source>
</evidence>
<evidence type="ECO:0008006" key="6">
    <source>
        <dbReference type="Google" id="ProtNLM"/>
    </source>
</evidence>
<feature type="region of interest" description="Disordered" evidence="1">
    <location>
        <begin position="605"/>
        <end position="661"/>
    </location>
</feature>
<feature type="transmembrane region" description="Helical" evidence="2">
    <location>
        <begin position="410"/>
        <end position="428"/>
    </location>
</feature>
<keyword evidence="2" id="KW-0472">Membrane</keyword>
<dbReference type="EMBL" id="CM001466">
    <property type="protein sequence ID" value="EHY87487.1"/>
    <property type="molecule type" value="Genomic_DNA"/>
</dbReference>
<evidence type="ECO:0000313" key="4">
    <source>
        <dbReference type="EMBL" id="EHY87487.1"/>
    </source>
</evidence>
<feature type="transmembrane region" description="Helical" evidence="2">
    <location>
        <begin position="470"/>
        <end position="491"/>
    </location>
</feature>
<feature type="compositionally biased region" description="Low complexity" evidence="1">
    <location>
        <begin position="605"/>
        <end position="640"/>
    </location>
</feature>
<keyword evidence="2" id="KW-0812">Transmembrane</keyword>
<dbReference type="AlphaFoldDB" id="H8G9A2"/>
<evidence type="ECO:0000256" key="3">
    <source>
        <dbReference type="SAM" id="SignalP"/>
    </source>
</evidence>
<feature type="transmembrane region" description="Helical" evidence="2">
    <location>
        <begin position="440"/>
        <end position="464"/>
    </location>
</feature>
<dbReference type="OrthoDB" id="4570172at2"/>
<sequence>MMRKRTQSPWCLALARIVTVLAALAASVTISTAHAQPDNDMADLPGELRKYVPASSQWQRSSWMTAESCRDQGGDFSVWASNVIQDAPALLQHFGPAMFGPESSNPEHRDAVLRGYRDLAATVEVPSGYCVDEMKRWAGADGTTKPFNFAWGLDPEHQVPQFHLCVSAEDQAEDRSLLANRSVGAERGPCDGFYVACVNADGADQDRCQAWNAFSDEYVRQVKVMRDKAWDAHPPELTGATKQVGVLDSMVGGWFEDLTRSIATGAASLMAEAMTFWTQTDRTDMLESPAITKIQEMLRYIGIVLLAGSMIWQGIMIMYWLKADPLINTGMGLISFVGWSTLGGAAAVLLNEGGMALANQVLDTSIKDFAQAMGDSLIGQVTVMTGAIFFLSIIMFFLACIQWVLGFFRMGALVILLALLPTAAAGQLNESTKPWLRKILSWCLALILYQPIAAIVFAIGLQLIGNGEGLSTVLVGMSVIALAVISMPTMLRFFDWGGQKLVNAGGGGGGAMALGAAASALGNGGAAGFGRHMDHNGPAATGRGAHTAGTGAMPVTPAHAGDGPSQSLSAGNATGTSSGAAAHPTVALGQHAASAAGRFGGAAAAAISPGDSATNDSASGDTSTGTATGTAPRGAASPEGASPPPPAGFTAPPGATEGESR</sequence>
<name>H8G9A2_9PSEU</name>
<evidence type="ECO:0000313" key="5">
    <source>
        <dbReference type="Proteomes" id="UP000004705"/>
    </source>
</evidence>
<feature type="signal peptide" evidence="3">
    <location>
        <begin position="1"/>
        <end position="35"/>
    </location>
</feature>
<dbReference type="RefSeq" id="WP_005438348.1">
    <property type="nucleotide sequence ID" value="NZ_CM001466.1"/>
</dbReference>
<gene>
    <name evidence="4" type="ORF">SacazDRAFT_00529</name>
</gene>
<feature type="transmembrane region" description="Helical" evidence="2">
    <location>
        <begin position="381"/>
        <end position="404"/>
    </location>
</feature>
<keyword evidence="5" id="KW-1185">Reference proteome</keyword>
<keyword evidence="2" id="KW-1133">Transmembrane helix</keyword>
<dbReference type="Proteomes" id="UP000004705">
    <property type="component" value="Chromosome"/>
</dbReference>
<feature type="compositionally biased region" description="Low complexity" evidence="1">
    <location>
        <begin position="537"/>
        <end position="552"/>
    </location>
</feature>
<feature type="transmembrane region" description="Helical" evidence="2">
    <location>
        <begin position="298"/>
        <end position="321"/>
    </location>
</feature>
<accession>H8G9A2</accession>
<organism evidence="4 5">
    <name type="scientific">Saccharomonospora azurea NA-128</name>
    <dbReference type="NCBI Taxonomy" id="882081"/>
    <lineage>
        <taxon>Bacteria</taxon>
        <taxon>Bacillati</taxon>
        <taxon>Actinomycetota</taxon>
        <taxon>Actinomycetes</taxon>
        <taxon>Pseudonocardiales</taxon>
        <taxon>Pseudonocardiaceae</taxon>
        <taxon>Saccharomonospora</taxon>
    </lineage>
</organism>
<evidence type="ECO:0000256" key="1">
    <source>
        <dbReference type="SAM" id="MobiDB-lite"/>
    </source>
</evidence>